<name>A0A545AKN0_9ACTN</name>
<dbReference type="OrthoDB" id="4134439at2"/>
<dbReference type="Proteomes" id="UP000317982">
    <property type="component" value="Unassembled WGS sequence"/>
</dbReference>
<sequence length="288" mass="30583">MTPSTRSPLTSSAASAAGDQDTDRPNAARIYSCLLGDSANFAADRRAASHLLNIAPGIAADAYANRAFVARAICHLTSAGVRQFLDLGAGLPTAGNLHDLAQRDTPSTRVVYVDHDPVVVAAWQQTLGDAVHVRVVHADIRNPAEVLASAEVADLLDLSEPIGLVATAVLHYVSDVHEPGELLRAYRAALAPGSHLVLSHGTWDHLGVGQYINIAELYERVGAPLTLRTLEEITALLDGWNLLAPADDEPTTVVPVGEWRWADDLVEPDPAACHLLGAVACLDDRNSQ</sequence>
<evidence type="ECO:0008006" key="4">
    <source>
        <dbReference type="Google" id="ProtNLM"/>
    </source>
</evidence>
<evidence type="ECO:0000313" key="3">
    <source>
        <dbReference type="Proteomes" id="UP000317982"/>
    </source>
</evidence>
<proteinExistence type="predicted"/>
<dbReference type="Pfam" id="PF04672">
    <property type="entry name" value="Methyltransf_19"/>
    <property type="match status" value="1"/>
</dbReference>
<dbReference type="PIRSF" id="PIRSF017393">
    <property type="entry name" value="MTase_SAV2177"/>
    <property type="match status" value="1"/>
</dbReference>
<protein>
    <recommendedName>
        <fullName evidence="4">SAM-dependent methyltransferase</fullName>
    </recommendedName>
</protein>
<reference evidence="2 3" key="1">
    <citation type="submission" date="2019-07" db="EMBL/GenBank/DDBJ databases">
        <title>Cryptosporangium phraense sp. nov., isolated from plant litter.</title>
        <authorList>
            <person name="Suriyachadkun C."/>
        </authorList>
    </citation>
    <scope>NUCLEOTIDE SEQUENCE [LARGE SCALE GENOMIC DNA]</scope>
    <source>
        <strain evidence="2 3">A-T 5661</strain>
    </source>
</reference>
<accession>A0A545AKN0</accession>
<dbReference type="InterPro" id="IPR029063">
    <property type="entry name" value="SAM-dependent_MTases_sf"/>
</dbReference>
<evidence type="ECO:0000313" key="2">
    <source>
        <dbReference type="EMBL" id="TQS41820.1"/>
    </source>
</evidence>
<organism evidence="2 3">
    <name type="scientific">Cryptosporangium phraense</name>
    <dbReference type="NCBI Taxonomy" id="2593070"/>
    <lineage>
        <taxon>Bacteria</taxon>
        <taxon>Bacillati</taxon>
        <taxon>Actinomycetota</taxon>
        <taxon>Actinomycetes</taxon>
        <taxon>Cryptosporangiales</taxon>
        <taxon>Cryptosporangiaceae</taxon>
        <taxon>Cryptosporangium</taxon>
    </lineage>
</organism>
<dbReference type="RefSeq" id="WP_142707779.1">
    <property type="nucleotide sequence ID" value="NZ_VIRS01000022.1"/>
</dbReference>
<dbReference type="InterPro" id="IPR006764">
    <property type="entry name" value="SAM_dep_MeTrfase_SAV2177_type"/>
</dbReference>
<gene>
    <name evidence="2" type="ORF">FL583_27695</name>
</gene>
<feature type="region of interest" description="Disordered" evidence="1">
    <location>
        <begin position="1"/>
        <end position="23"/>
    </location>
</feature>
<feature type="compositionally biased region" description="Polar residues" evidence="1">
    <location>
        <begin position="1"/>
        <end position="14"/>
    </location>
</feature>
<dbReference type="InParanoid" id="A0A545AKN0"/>
<evidence type="ECO:0000256" key="1">
    <source>
        <dbReference type="SAM" id="MobiDB-lite"/>
    </source>
</evidence>
<comment type="caution">
    <text evidence="2">The sequence shown here is derived from an EMBL/GenBank/DDBJ whole genome shotgun (WGS) entry which is preliminary data.</text>
</comment>
<keyword evidence="3" id="KW-1185">Reference proteome</keyword>
<dbReference type="CDD" id="cd02440">
    <property type="entry name" value="AdoMet_MTases"/>
    <property type="match status" value="1"/>
</dbReference>
<dbReference type="EMBL" id="VIRS01000022">
    <property type="protein sequence ID" value="TQS41820.1"/>
    <property type="molecule type" value="Genomic_DNA"/>
</dbReference>
<dbReference type="AlphaFoldDB" id="A0A545AKN0"/>
<dbReference type="SUPFAM" id="SSF53335">
    <property type="entry name" value="S-adenosyl-L-methionine-dependent methyltransferases"/>
    <property type="match status" value="1"/>
</dbReference>
<dbReference type="Gene3D" id="3.40.50.150">
    <property type="entry name" value="Vaccinia Virus protein VP39"/>
    <property type="match status" value="1"/>
</dbReference>